<comment type="caution">
    <text evidence="2">The sequence shown here is derived from an EMBL/GenBank/DDBJ whole genome shotgun (WGS) entry which is preliminary data.</text>
</comment>
<dbReference type="InterPro" id="IPR001245">
    <property type="entry name" value="Ser-Thr/Tyr_kinase_cat_dom"/>
</dbReference>
<dbReference type="PANTHER" id="PTHR44329">
    <property type="entry name" value="SERINE/THREONINE-PROTEIN KINASE TNNI3K-RELATED"/>
    <property type="match status" value="1"/>
</dbReference>
<dbReference type="Pfam" id="PF07714">
    <property type="entry name" value="PK_Tyr_Ser-Thr"/>
    <property type="match status" value="1"/>
</dbReference>
<keyword evidence="2" id="KW-0418">Kinase</keyword>
<proteinExistence type="predicted"/>
<reference evidence="2 3" key="1">
    <citation type="submission" date="2018-06" db="EMBL/GenBank/DDBJ databases">
        <title>Comparative genomics reveals the genomic features of Rhizophagus irregularis, R. cerebriforme, R. diaphanum and Gigaspora rosea, and their symbiotic lifestyle signature.</title>
        <authorList>
            <person name="Morin E."/>
            <person name="San Clemente H."/>
            <person name="Chen E.C.H."/>
            <person name="De La Providencia I."/>
            <person name="Hainaut M."/>
            <person name="Kuo A."/>
            <person name="Kohler A."/>
            <person name="Murat C."/>
            <person name="Tang N."/>
            <person name="Roy S."/>
            <person name="Loubradou J."/>
            <person name="Henrissat B."/>
            <person name="Grigoriev I.V."/>
            <person name="Corradi N."/>
            <person name="Roux C."/>
            <person name="Martin F.M."/>
        </authorList>
    </citation>
    <scope>NUCLEOTIDE SEQUENCE [LARGE SCALE GENOMIC DNA]</scope>
    <source>
        <strain evidence="2 3">DAOM 194757</strain>
    </source>
</reference>
<dbReference type="EMBL" id="QKWP01000686">
    <property type="protein sequence ID" value="RIB16306.1"/>
    <property type="molecule type" value="Genomic_DNA"/>
</dbReference>
<dbReference type="AlphaFoldDB" id="A0A397VAJ1"/>
<keyword evidence="3" id="KW-1185">Reference proteome</keyword>
<evidence type="ECO:0000259" key="1">
    <source>
        <dbReference type="PROSITE" id="PS50011"/>
    </source>
</evidence>
<accession>A0A397VAJ1</accession>
<dbReference type="Proteomes" id="UP000266673">
    <property type="component" value="Unassembled WGS sequence"/>
</dbReference>
<name>A0A397VAJ1_9GLOM</name>
<dbReference type="Gene3D" id="1.10.510.10">
    <property type="entry name" value="Transferase(Phosphotransferase) domain 1"/>
    <property type="match status" value="1"/>
</dbReference>
<evidence type="ECO:0000313" key="3">
    <source>
        <dbReference type="Proteomes" id="UP000266673"/>
    </source>
</evidence>
<dbReference type="PROSITE" id="PS50011">
    <property type="entry name" value="PROTEIN_KINASE_DOM"/>
    <property type="match status" value="1"/>
</dbReference>
<dbReference type="GO" id="GO:0005524">
    <property type="term" value="F:ATP binding"/>
    <property type="evidence" value="ECO:0007669"/>
    <property type="project" value="InterPro"/>
</dbReference>
<evidence type="ECO:0000313" key="2">
    <source>
        <dbReference type="EMBL" id="RIB16306.1"/>
    </source>
</evidence>
<keyword evidence="2" id="KW-0808">Transferase</keyword>
<sequence length="226" mass="26182">MCFFYDDFGLSKDETSKPSSASVHGVYAYIDPQCFVNVTYKRSKKSDIYSFGVILWEISSGRPPFQSLNPYAIIIYVSQGGRVNPVEGTPDSYIQLYKRCWNYEPNQRPELEKIQESLFDLSGKETFDTSKFDEFISNTTPKISNSDIQLSTNSNYDYEKILEQPFKFIDDLFMEYFLNARTGMWELQARSRDVRERGVGLFIQILINLSHELCCMAFFLPKKGVV</sequence>
<dbReference type="GO" id="GO:0004674">
    <property type="term" value="F:protein serine/threonine kinase activity"/>
    <property type="evidence" value="ECO:0007669"/>
    <property type="project" value="TreeGrafter"/>
</dbReference>
<dbReference type="InterPro" id="IPR011009">
    <property type="entry name" value="Kinase-like_dom_sf"/>
</dbReference>
<dbReference type="OrthoDB" id="535945at2759"/>
<feature type="domain" description="Protein kinase" evidence="1">
    <location>
        <begin position="1"/>
        <end position="119"/>
    </location>
</feature>
<gene>
    <name evidence="2" type="ORF">C2G38_1520420</name>
</gene>
<dbReference type="SUPFAM" id="SSF56112">
    <property type="entry name" value="Protein kinase-like (PK-like)"/>
    <property type="match status" value="1"/>
</dbReference>
<protein>
    <submittedName>
        <fullName evidence="2">Kinase-like domain-containing protein</fullName>
    </submittedName>
</protein>
<dbReference type="InterPro" id="IPR051681">
    <property type="entry name" value="Ser/Thr_Kinases-Pseudokinases"/>
</dbReference>
<organism evidence="2 3">
    <name type="scientific">Gigaspora rosea</name>
    <dbReference type="NCBI Taxonomy" id="44941"/>
    <lineage>
        <taxon>Eukaryota</taxon>
        <taxon>Fungi</taxon>
        <taxon>Fungi incertae sedis</taxon>
        <taxon>Mucoromycota</taxon>
        <taxon>Glomeromycotina</taxon>
        <taxon>Glomeromycetes</taxon>
        <taxon>Diversisporales</taxon>
        <taxon>Gigasporaceae</taxon>
        <taxon>Gigaspora</taxon>
    </lineage>
</organism>
<dbReference type="InterPro" id="IPR000719">
    <property type="entry name" value="Prot_kinase_dom"/>
</dbReference>